<evidence type="ECO:0000259" key="1">
    <source>
        <dbReference type="Pfam" id="PF13601"/>
    </source>
</evidence>
<reference evidence="2 3" key="1">
    <citation type="submission" date="2013-07" db="EMBL/GenBank/DDBJ databases">
        <title>Genome of Archaeoglobus fulgidus.</title>
        <authorList>
            <person name="Fiebig A."/>
            <person name="Birkeland N.-K."/>
        </authorList>
    </citation>
    <scope>NUCLEOTIDE SEQUENCE [LARGE SCALE GENOMIC DNA]</scope>
    <source>
        <strain evidence="2 3">DSM 8774</strain>
    </source>
</reference>
<evidence type="ECO:0000313" key="2">
    <source>
        <dbReference type="EMBL" id="AIG99232.1"/>
    </source>
</evidence>
<dbReference type="HOGENOM" id="CLU_2115348_0_0_2"/>
<dbReference type="InterPro" id="IPR036388">
    <property type="entry name" value="WH-like_DNA-bd_sf"/>
</dbReference>
<protein>
    <submittedName>
        <fullName evidence="2">Putative transcriptional regulator</fullName>
    </submittedName>
</protein>
<proteinExistence type="predicted"/>
<dbReference type="Gene3D" id="1.10.10.10">
    <property type="entry name" value="Winged helix-like DNA-binding domain superfamily/Winged helix DNA-binding domain"/>
    <property type="match status" value="1"/>
</dbReference>
<dbReference type="Pfam" id="PF13601">
    <property type="entry name" value="HTH_34"/>
    <property type="match status" value="1"/>
</dbReference>
<feature type="domain" description="Winged helix DNA-binding" evidence="1">
    <location>
        <begin position="17"/>
        <end position="85"/>
    </location>
</feature>
<dbReference type="EMBL" id="CP006577">
    <property type="protein sequence ID" value="AIG99232.1"/>
    <property type="molecule type" value="Genomic_DNA"/>
</dbReference>
<dbReference type="RefSeq" id="WP_052358810.1">
    <property type="nucleotide sequence ID" value="NZ_CP006577.1"/>
</dbReference>
<dbReference type="SUPFAM" id="SSF46785">
    <property type="entry name" value="Winged helix' DNA-binding domain"/>
    <property type="match status" value="1"/>
</dbReference>
<name>A0A075WHF8_ARCFL</name>
<dbReference type="InterPro" id="IPR036390">
    <property type="entry name" value="WH_DNA-bd_sf"/>
</dbReference>
<sequence length="114" mass="13162">MDKKEKQLIEKYGIAALKAILRRGRARYNQILEDFPATAGTLSRVLKALESEGYITRVVDTNSRPPVSYYSITEKGKKEVRKEIETPFMALMEFDPDEARKLLEELKKIAEQKK</sequence>
<organism evidence="2 3">
    <name type="scientific">Archaeoglobus fulgidus DSM 8774</name>
    <dbReference type="NCBI Taxonomy" id="1344584"/>
    <lineage>
        <taxon>Archaea</taxon>
        <taxon>Methanobacteriati</taxon>
        <taxon>Methanobacteriota</taxon>
        <taxon>Archaeoglobi</taxon>
        <taxon>Archaeoglobales</taxon>
        <taxon>Archaeoglobaceae</taxon>
        <taxon>Archaeoglobus</taxon>
    </lineage>
</organism>
<gene>
    <name evidence="2" type="ORF">AFULGI_00025170</name>
</gene>
<dbReference type="Proteomes" id="UP000028501">
    <property type="component" value="Chromosome"/>
</dbReference>
<dbReference type="InterPro" id="IPR027395">
    <property type="entry name" value="WH_DNA-bd_dom"/>
</dbReference>
<accession>A0A075WHF8</accession>
<dbReference type="GeneID" id="24795987"/>
<dbReference type="AlphaFoldDB" id="A0A075WHF8"/>
<dbReference type="KEGG" id="afg:AFULGI_00025170"/>
<evidence type="ECO:0000313" key="3">
    <source>
        <dbReference type="Proteomes" id="UP000028501"/>
    </source>
</evidence>